<keyword evidence="1" id="KW-1185">Reference proteome</keyword>
<reference evidence="2" key="1">
    <citation type="submission" date="2022-11" db="UniProtKB">
        <authorList>
            <consortium name="WormBaseParasite"/>
        </authorList>
    </citation>
    <scope>IDENTIFICATION</scope>
</reference>
<evidence type="ECO:0000313" key="2">
    <source>
        <dbReference type="WBParaSite" id="jg26175"/>
    </source>
</evidence>
<organism evidence="1 2">
    <name type="scientific">Ditylenchus dipsaci</name>
    <dbReference type="NCBI Taxonomy" id="166011"/>
    <lineage>
        <taxon>Eukaryota</taxon>
        <taxon>Metazoa</taxon>
        <taxon>Ecdysozoa</taxon>
        <taxon>Nematoda</taxon>
        <taxon>Chromadorea</taxon>
        <taxon>Rhabditida</taxon>
        <taxon>Tylenchina</taxon>
        <taxon>Tylenchomorpha</taxon>
        <taxon>Sphaerularioidea</taxon>
        <taxon>Anguinidae</taxon>
        <taxon>Anguininae</taxon>
        <taxon>Ditylenchus</taxon>
    </lineage>
</organism>
<evidence type="ECO:0000313" key="1">
    <source>
        <dbReference type="Proteomes" id="UP000887574"/>
    </source>
</evidence>
<dbReference type="AlphaFoldDB" id="A0A915E3T5"/>
<protein>
    <submittedName>
        <fullName evidence="2">F-box domain-containing protein</fullName>
    </submittedName>
</protein>
<dbReference type="Proteomes" id="UP000887574">
    <property type="component" value="Unplaced"/>
</dbReference>
<accession>A0A915E3T5</accession>
<name>A0A915E3T5_9BILA</name>
<dbReference type="WBParaSite" id="jg26175">
    <property type="protein sequence ID" value="jg26175"/>
    <property type="gene ID" value="jg26175"/>
</dbReference>
<proteinExistence type="predicted"/>
<sequence>MSIILPILLESLSFCSRDRLEELRLVCQMLNSMVKHYFPSKPCRFFNWYYLHIDMSTDGKDVRVRFFCHGMHGLSLPQHMIKMSARHETEVSWNPTTQQWQEGESWFELDRMHASLQDKCSRVMKTNIFISQAPYTAAHVAKIATLSHLWDGQRLDLKVTSNEPAAKTSLFKYWLAL</sequence>